<dbReference type="PANTHER" id="PTHR30443:SF0">
    <property type="entry name" value="PHOSPHOETHANOLAMINE TRANSFERASE EPTA"/>
    <property type="match status" value="1"/>
</dbReference>
<feature type="transmembrane region" description="Helical" evidence="8">
    <location>
        <begin position="54"/>
        <end position="77"/>
    </location>
</feature>
<evidence type="ECO:0000256" key="6">
    <source>
        <dbReference type="ARBA" id="ARBA00022989"/>
    </source>
</evidence>
<keyword evidence="6 8" id="KW-1133">Transmembrane helix</keyword>
<protein>
    <recommendedName>
        <fullName evidence="13">Sulfatase N-terminal domain-containing protein</fullName>
    </recommendedName>
</protein>
<feature type="domain" description="Phosphoethanolamine transferase N-terminal" evidence="10">
    <location>
        <begin position="65"/>
        <end position="213"/>
    </location>
</feature>
<keyword evidence="3" id="KW-0997">Cell inner membrane</keyword>
<dbReference type="InterPro" id="IPR000917">
    <property type="entry name" value="Sulfatase_N"/>
</dbReference>
<evidence type="ECO:0000313" key="11">
    <source>
        <dbReference type="EMBL" id="KFN47198.1"/>
    </source>
</evidence>
<dbReference type="PATRIC" id="fig|1384054.3.peg.1670"/>
<sequence length="552" mass="59861">MRHPFRPSPGRADARGLSANALTALASAALATVYSLSFWRHLLAADIPGGGRGWLFVAAAWLVVFALNGVFLSLLAWRGLQKPALAFVLVVSAATAYFMDGFGAVVDRHAVQSVLETDLREGREWLSWQMAAYVVGLGLLPAAGLLALRVRYRPWPRELLARGGFMLAMLLLVGVAVAPFSREMASTARNHGELRHLAAPLNLANALRAYAKHSGPAFPDTVEPLGADARGGGSYAGAPRPPLLLVVVVGESARAQSFSLGGYARPTNPRLAATPITYFDNVSSCGTNTATSLPCMFSDLGRDGYDEARFRGRENLLDVLAHAGFEVEWEDNNTGSKGAARRVREEEMAAVSASPLCDGEGCYDEVLVEHLRRELAAPGSADKVFVLHMIGSHGPAYFKRYPKAFERFTPTCGSVALQDCTPEQIRNSYDNTILYTDHVLATLVDVLREQGDARIPALLYLSDHGESTGEGGLYLHGAPYLMAPDEQTRVPMLLWTSERFEHWRGLEPSCVGARRHRELSHDNLFHTVLGLVDVKTTAYRPKLDALAGCAPA</sequence>
<keyword evidence="2" id="KW-1003">Cell membrane</keyword>
<comment type="caution">
    <text evidence="11">The sequence shown here is derived from an EMBL/GenBank/DDBJ whole genome shotgun (WGS) entry which is preliminary data.</text>
</comment>
<dbReference type="EMBL" id="AVCH01000163">
    <property type="protein sequence ID" value="KFN47198.1"/>
    <property type="molecule type" value="Genomic_DNA"/>
</dbReference>
<gene>
    <name evidence="11" type="ORF">N790_08035</name>
</gene>
<evidence type="ECO:0000256" key="1">
    <source>
        <dbReference type="ARBA" id="ARBA00004429"/>
    </source>
</evidence>
<dbReference type="STRING" id="1384054.N790_08035"/>
<evidence type="ECO:0000259" key="10">
    <source>
        <dbReference type="Pfam" id="PF08019"/>
    </source>
</evidence>
<dbReference type="CDD" id="cd16017">
    <property type="entry name" value="LptA"/>
    <property type="match status" value="1"/>
</dbReference>
<keyword evidence="7 8" id="KW-0472">Membrane</keyword>
<evidence type="ECO:0000313" key="12">
    <source>
        <dbReference type="Proteomes" id="UP000029392"/>
    </source>
</evidence>
<keyword evidence="4" id="KW-0808">Transferase</keyword>
<dbReference type="NCBIfam" id="NF028537">
    <property type="entry name" value="P_eth_NH2_trans"/>
    <property type="match status" value="1"/>
</dbReference>
<dbReference type="Gene3D" id="3.40.720.10">
    <property type="entry name" value="Alkaline Phosphatase, subunit A"/>
    <property type="match status" value="1"/>
</dbReference>
<feature type="transmembrane region" description="Helical" evidence="8">
    <location>
        <begin position="126"/>
        <end position="147"/>
    </location>
</feature>
<dbReference type="eggNOG" id="COG2194">
    <property type="taxonomic scope" value="Bacteria"/>
</dbReference>
<dbReference type="OrthoDB" id="9786870at2"/>
<dbReference type="InterPro" id="IPR012549">
    <property type="entry name" value="EptA-like_N"/>
</dbReference>
<dbReference type="SUPFAM" id="SSF53649">
    <property type="entry name" value="Alkaline phosphatase-like"/>
    <property type="match status" value="1"/>
</dbReference>
<dbReference type="GO" id="GO:0016776">
    <property type="term" value="F:phosphotransferase activity, phosphate group as acceptor"/>
    <property type="evidence" value="ECO:0007669"/>
    <property type="project" value="TreeGrafter"/>
</dbReference>
<evidence type="ECO:0000256" key="3">
    <source>
        <dbReference type="ARBA" id="ARBA00022519"/>
    </source>
</evidence>
<dbReference type="Proteomes" id="UP000029392">
    <property type="component" value="Unassembled WGS sequence"/>
</dbReference>
<feature type="transmembrane region" description="Helical" evidence="8">
    <location>
        <begin position="84"/>
        <end position="106"/>
    </location>
</feature>
<name>A0A091B3L5_9GAMM</name>
<dbReference type="InterPro" id="IPR040423">
    <property type="entry name" value="PEA_transferase"/>
</dbReference>
<evidence type="ECO:0000256" key="5">
    <source>
        <dbReference type="ARBA" id="ARBA00022692"/>
    </source>
</evidence>
<dbReference type="RefSeq" id="WP_052385831.1">
    <property type="nucleotide sequence ID" value="NZ_AVCH01000163.1"/>
</dbReference>
<dbReference type="GO" id="GO:0009244">
    <property type="term" value="P:lipopolysaccharide core region biosynthetic process"/>
    <property type="evidence" value="ECO:0007669"/>
    <property type="project" value="TreeGrafter"/>
</dbReference>
<comment type="subcellular location">
    <subcellularLocation>
        <location evidence="1">Cell inner membrane</location>
        <topology evidence="1">Multi-pass membrane protein</topology>
    </subcellularLocation>
</comment>
<reference evidence="11 12" key="1">
    <citation type="submission" date="2013-09" db="EMBL/GenBank/DDBJ databases">
        <title>Genome sequencing of Arenimonas malthae.</title>
        <authorList>
            <person name="Chen F."/>
            <person name="Wang G."/>
        </authorList>
    </citation>
    <scope>NUCLEOTIDE SEQUENCE [LARGE SCALE GENOMIC DNA]</scope>
    <source>
        <strain evidence="11 12">CC-JY-1</strain>
    </source>
</reference>
<feature type="transmembrane region" description="Helical" evidence="8">
    <location>
        <begin position="21"/>
        <end position="42"/>
    </location>
</feature>
<dbReference type="AlphaFoldDB" id="A0A091B3L5"/>
<evidence type="ECO:0008006" key="13">
    <source>
        <dbReference type="Google" id="ProtNLM"/>
    </source>
</evidence>
<evidence type="ECO:0000256" key="7">
    <source>
        <dbReference type="ARBA" id="ARBA00023136"/>
    </source>
</evidence>
<dbReference type="PANTHER" id="PTHR30443">
    <property type="entry name" value="INNER MEMBRANE PROTEIN"/>
    <property type="match status" value="1"/>
</dbReference>
<organism evidence="11 12">
    <name type="scientific">Arenimonas malthae CC-JY-1</name>
    <dbReference type="NCBI Taxonomy" id="1384054"/>
    <lineage>
        <taxon>Bacteria</taxon>
        <taxon>Pseudomonadati</taxon>
        <taxon>Pseudomonadota</taxon>
        <taxon>Gammaproteobacteria</taxon>
        <taxon>Lysobacterales</taxon>
        <taxon>Lysobacteraceae</taxon>
        <taxon>Arenimonas</taxon>
    </lineage>
</organism>
<feature type="domain" description="Sulfatase N-terminal" evidence="9">
    <location>
        <begin position="245"/>
        <end position="534"/>
    </location>
</feature>
<keyword evidence="12" id="KW-1185">Reference proteome</keyword>
<keyword evidence="5 8" id="KW-0812">Transmembrane</keyword>
<accession>A0A091B3L5</accession>
<proteinExistence type="predicted"/>
<evidence type="ECO:0000256" key="2">
    <source>
        <dbReference type="ARBA" id="ARBA00022475"/>
    </source>
</evidence>
<feature type="transmembrane region" description="Helical" evidence="8">
    <location>
        <begin position="159"/>
        <end position="180"/>
    </location>
</feature>
<evidence type="ECO:0000256" key="4">
    <source>
        <dbReference type="ARBA" id="ARBA00022679"/>
    </source>
</evidence>
<evidence type="ECO:0000256" key="8">
    <source>
        <dbReference type="SAM" id="Phobius"/>
    </source>
</evidence>
<dbReference type="InterPro" id="IPR017850">
    <property type="entry name" value="Alkaline_phosphatase_core_sf"/>
</dbReference>
<dbReference type="Pfam" id="PF00884">
    <property type="entry name" value="Sulfatase"/>
    <property type="match status" value="1"/>
</dbReference>
<evidence type="ECO:0000259" key="9">
    <source>
        <dbReference type="Pfam" id="PF00884"/>
    </source>
</evidence>
<dbReference type="GO" id="GO:0005886">
    <property type="term" value="C:plasma membrane"/>
    <property type="evidence" value="ECO:0007669"/>
    <property type="project" value="UniProtKB-SubCell"/>
</dbReference>
<dbReference type="Pfam" id="PF08019">
    <property type="entry name" value="EptA_B_N"/>
    <property type="match status" value="1"/>
</dbReference>
<dbReference type="InterPro" id="IPR058130">
    <property type="entry name" value="PEA_transf_C"/>
</dbReference>